<dbReference type="Gene3D" id="3.90.79.10">
    <property type="entry name" value="Nucleoside Triphosphate Pyrophosphohydrolase"/>
    <property type="match status" value="1"/>
</dbReference>
<dbReference type="PROSITE" id="PS00893">
    <property type="entry name" value="NUDIX_BOX"/>
    <property type="match status" value="1"/>
</dbReference>
<dbReference type="PROSITE" id="PS51462">
    <property type="entry name" value="NUDIX"/>
    <property type="match status" value="1"/>
</dbReference>
<proteinExistence type="inferred from homology"/>
<keyword evidence="2 3" id="KW-0378">Hydrolase</keyword>
<dbReference type="InterPro" id="IPR048157">
    <property type="entry name" value="Nud_hyd_Dein"/>
</dbReference>
<dbReference type="Proteomes" id="UP000552709">
    <property type="component" value="Unassembled WGS sequence"/>
</dbReference>
<evidence type="ECO:0000256" key="1">
    <source>
        <dbReference type="ARBA" id="ARBA00001946"/>
    </source>
</evidence>
<keyword evidence="6" id="KW-1185">Reference proteome</keyword>
<dbReference type="SUPFAM" id="SSF55811">
    <property type="entry name" value="Nudix"/>
    <property type="match status" value="1"/>
</dbReference>
<gene>
    <name evidence="5" type="ORF">HNQ08_004545</name>
</gene>
<dbReference type="InterPro" id="IPR020084">
    <property type="entry name" value="NUDIX_hydrolase_CS"/>
</dbReference>
<dbReference type="AlphaFoldDB" id="A0A7W8K1A7"/>
<dbReference type="NCBIfam" id="NF041652">
    <property type="entry name" value="Nud_hyd_Dein"/>
    <property type="match status" value="1"/>
</dbReference>
<dbReference type="InterPro" id="IPR020476">
    <property type="entry name" value="Nudix_hydrolase"/>
</dbReference>
<dbReference type="PRINTS" id="PR00502">
    <property type="entry name" value="NUDIXFAMILY"/>
</dbReference>
<organism evidence="5 6">
    <name type="scientific">Deinococcus humi</name>
    <dbReference type="NCBI Taxonomy" id="662880"/>
    <lineage>
        <taxon>Bacteria</taxon>
        <taxon>Thermotogati</taxon>
        <taxon>Deinococcota</taxon>
        <taxon>Deinococci</taxon>
        <taxon>Deinococcales</taxon>
        <taxon>Deinococcaceae</taxon>
        <taxon>Deinococcus</taxon>
    </lineage>
</organism>
<dbReference type="PANTHER" id="PTHR43046">
    <property type="entry name" value="GDP-MANNOSE MANNOSYL HYDROLASE"/>
    <property type="match status" value="1"/>
</dbReference>
<protein>
    <submittedName>
        <fullName evidence="5">8-oxo-dGTP pyrophosphatase MutT (NUDIX family)</fullName>
    </submittedName>
</protein>
<reference evidence="5 6" key="1">
    <citation type="submission" date="2020-08" db="EMBL/GenBank/DDBJ databases">
        <title>Genomic Encyclopedia of Type Strains, Phase IV (KMG-IV): sequencing the most valuable type-strain genomes for metagenomic binning, comparative biology and taxonomic classification.</title>
        <authorList>
            <person name="Goeker M."/>
        </authorList>
    </citation>
    <scope>NUCLEOTIDE SEQUENCE [LARGE SCALE GENOMIC DNA]</scope>
    <source>
        <strain evidence="5 6">DSM 27939</strain>
    </source>
</reference>
<accession>A0A7W8K1A7</accession>
<dbReference type="InterPro" id="IPR015797">
    <property type="entry name" value="NUDIX_hydrolase-like_dom_sf"/>
</dbReference>
<evidence type="ECO:0000256" key="3">
    <source>
        <dbReference type="RuleBase" id="RU003476"/>
    </source>
</evidence>
<comment type="caution">
    <text evidence="5">The sequence shown here is derived from an EMBL/GenBank/DDBJ whole genome shotgun (WGS) entry which is preliminary data.</text>
</comment>
<dbReference type="GO" id="GO:0016787">
    <property type="term" value="F:hydrolase activity"/>
    <property type="evidence" value="ECO:0007669"/>
    <property type="project" value="UniProtKB-KW"/>
</dbReference>
<comment type="cofactor">
    <cofactor evidence="1">
        <name>Mg(2+)</name>
        <dbReference type="ChEBI" id="CHEBI:18420"/>
    </cofactor>
</comment>
<comment type="similarity">
    <text evidence="3">Belongs to the Nudix hydrolase family.</text>
</comment>
<dbReference type="RefSeq" id="WP_184136891.1">
    <property type="nucleotide sequence ID" value="NZ_JACHFL010000018.1"/>
</dbReference>
<evidence type="ECO:0000256" key="2">
    <source>
        <dbReference type="ARBA" id="ARBA00022801"/>
    </source>
</evidence>
<name>A0A7W8K1A7_9DEIO</name>
<dbReference type="InterPro" id="IPR000086">
    <property type="entry name" value="NUDIX_hydrolase_dom"/>
</dbReference>
<evidence type="ECO:0000313" key="6">
    <source>
        <dbReference type="Proteomes" id="UP000552709"/>
    </source>
</evidence>
<dbReference type="EMBL" id="JACHFL010000018">
    <property type="protein sequence ID" value="MBB5365424.1"/>
    <property type="molecule type" value="Genomic_DNA"/>
</dbReference>
<dbReference type="Pfam" id="PF00293">
    <property type="entry name" value="NUDIX"/>
    <property type="match status" value="1"/>
</dbReference>
<feature type="domain" description="Nudix hydrolase" evidence="4">
    <location>
        <begin position="11"/>
        <end position="144"/>
    </location>
</feature>
<sequence>MQHDETTHVAVELRAAGVVILNAAGDILLVRERGTAGQTEKAGLWHIPSGSVEEGENPQETAVREAYEETGLRVTLTRFVGAYLGRFPDGAFILRHVWLAEPLPRQTLQPAFTQEIAEARYVGRTEFDALYAAGKIRMYQTGLFYDDALREAARA</sequence>
<evidence type="ECO:0000313" key="5">
    <source>
        <dbReference type="EMBL" id="MBB5365424.1"/>
    </source>
</evidence>
<dbReference type="PANTHER" id="PTHR43046:SF16">
    <property type="entry name" value="ADP-RIBOSE PYROPHOSPHATASE YJHB-RELATED"/>
    <property type="match status" value="1"/>
</dbReference>
<evidence type="ECO:0000259" key="4">
    <source>
        <dbReference type="PROSITE" id="PS51462"/>
    </source>
</evidence>